<dbReference type="InterPro" id="IPR018499">
    <property type="entry name" value="Tetraspanin/Peripherin"/>
</dbReference>
<evidence type="ECO:0000256" key="2">
    <source>
        <dbReference type="ARBA" id="ARBA00006840"/>
    </source>
</evidence>
<dbReference type="Proteomes" id="UP000825935">
    <property type="component" value="Chromosome 17"/>
</dbReference>
<evidence type="ECO:0000256" key="3">
    <source>
        <dbReference type="ARBA" id="ARBA00022692"/>
    </source>
</evidence>
<dbReference type="PANTHER" id="PTHR32191">
    <property type="entry name" value="TETRASPANIN-8-RELATED"/>
    <property type="match status" value="1"/>
</dbReference>
<name>A0A8T2SVU1_CERRI</name>
<accession>A0A8T2SVU1</accession>
<evidence type="ECO:0000256" key="4">
    <source>
        <dbReference type="ARBA" id="ARBA00022989"/>
    </source>
</evidence>
<gene>
    <name evidence="7" type="ORF">KP509_17G009700</name>
</gene>
<evidence type="ECO:0008006" key="9">
    <source>
        <dbReference type="Google" id="ProtNLM"/>
    </source>
</evidence>
<feature type="transmembrane region" description="Helical" evidence="6">
    <location>
        <begin position="231"/>
        <end position="249"/>
    </location>
</feature>
<protein>
    <recommendedName>
        <fullName evidence="9">Tetraspanin</fullName>
    </recommendedName>
</protein>
<keyword evidence="3 6" id="KW-0812">Transmembrane</keyword>
<evidence type="ECO:0000313" key="7">
    <source>
        <dbReference type="EMBL" id="KAH7372556.1"/>
    </source>
</evidence>
<dbReference type="PRINTS" id="PR00259">
    <property type="entry name" value="TMFOUR"/>
</dbReference>
<comment type="subcellular location">
    <subcellularLocation>
        <location evidence="1">Membrane</location>
        <topology evidence="1">Multi-pass membrane protein</topology>
    </subcellularLocation>
</comment>
<dbReference type="InterPro" id="IPR044991">
    <property type="entry name" value="TET_plant"/>
</dbReference>
<dbReference type="OrthoDB" id="1954990at2759"/>
<organism evidence="7 8">
    <name type="scientific">Ceratopteris richardii</name>
    <name type="common">Triangle waterfern</name>
    <dbReference type="NCBI Taxonomy" id="49495"/>
    <lineage>
        <taxon>Eukaryota</taxon>
        <taxon>Viridiplantae</taxon>
        <taxon>Streptophyta</taxon>
        <taxon>Embryophyta</taxon>
        <taxon>Tracheophyta</taxon>
        <taxon>Polypodiopsida</taxon>
        <taxon>Polypodiidae</taxon>
        <taxon>Polypodiales</taxon>
        <taxon>Pteridineae</taxon>
        <taxon>Pteridaceae</taxon>
        <taxon>Parkerioideae</taxon>
        <taxon>Ceratopteris</taxon>
    </lineage>
</organism>
<dbReference type="OMA" id="FFRIVIM"/>
<feature type="transmembrane region" description="Helical" evidence="6">
    <location>
        <begin position="42"/>
        <end position="62"/>
    </location>
</feature>
<evidence type="ECO:0000256" key="6">
    <source>
        <dbReference type="SAM" id="Phobius"/>
    </source>
</evidence>
<feature type="transmembrane region" description="Helical" evidence="6">
    <location>
        <begin position="7"/>
        <end position="30"/>
    </location>
</feature>
<evidence type="ECO:0000313" key="8">
    <source>
        <dbReference type="Proteomes" id="UP000825935"/>
    </source>
</evidence>
<proteinExistence type="inferred from homology"/>
<sequence>MAGISNLLLVVLNVLTTLLGIAVAGFGAWLQTKSSETCLQAFHTPILVFGVFVAAISILALVSAFFKIGILLRIYLLFMLVLILACIAFAIFSFVITHKSAAQAVSKIGYKQYHIADYSNWLQDHIEDPSIWLQIRACLRDSGMCFYSYASNTAFLSSVVNYLAADTFNGCCGPPDVCGYTESNGQYSSPTNSGADPDCSTYNNAIDTRCFDCNACPAGVMESIVTNWKKLAIAIAILAAFLILIYCIGCQAL</sequence>
<feature type="transmembrane region" description="Helical" evidence="6">
    <location>
        <begin position="74"/>
        <end position="96"/>
    </location>
</feature>
<comment type="caution">
    <text evidence="7">The sequence shown here is derived from an EMBL/GenBank/DDBJ whole genome shotgun (WGS) entry which is preliminary data.</text>
</comment>
<keyword evidence="4 6" id="KW-1133">Transmembrane helix</keyword>
<reference evidence="7" key="1">
    <citation type="submission" date="2021-08" db="EMBL/GenBank/DDBJ databases">
        <title>WGS assembly of Ceratopteris richardii.</title>
        <authorList>
            <person name="Marchant D.B."/>
            <person name="Chen G."/>
            <person name="Jenkins J."/>
            <person name="Shu S."/>
            <person name="Leebens-Mack J."/>
            <person name="Grimwood J."/>
            <person name="Schmutz J."/>
            <person name="Soltis P."/>
            <person name="Soltis D."/>
            <person name="Chen Z.-H."/>
        </authorList>
    </citation>
    <scope>NUCLEOTIDE SEQUENCE</scope>
    <source>
        <strain evidence="7">Whitten #5841</strain>
        <tissue evidence="7">Leaf</tissue>
    </source>
</reference>
<dbReference type="EMBL" id="CM035422">
    <property type="protein sequence ID" value="KAH7372556.1"/>
    <property type="molecule type" value="Genomic_DNA"/>
</dbReference>
<keyword evidence="8" id="KW-1185">Reference proteome</keyword>
<keyword evidence="5 6" id="KW-0472">Membrane</keyword>
<evidence type="ECO:0000256" key="5">
    <source>
        <dbReference type="ARBA" id="ARBA00023136"/>
    </source>
</evidence>
<evidence type="ECO:0000256" key="1">
    <source>
        <dbReference type="ARBA" id="ARBA00004141"/>
    </source>
</evidence>
<dbReference type="GO" id="GO:0009734">
    <property type="term" value="P:auxin-activated signaling pathway"/>
    <property type="evidence" value="ECO:0007669"/>
    <property type="project" value="InterPro"/>
</dbReference>
<dbReference type="AlphaFoldDB" id="A0A8T2SVU1"/>
<dbReference type="Pfam" id="PF00335">
    <property type="entry name" value="Tetraspanin"/>
    <property type="match status" value="1"/>
</dbReference>
<comment type="similarity">
    <text evidence="2">Belongs to the tetraspanin (TM4SF) family.</text>
</comment>
<dbReference type="GO" id="GO:0016020">
    <property type="term" value="C:membrane"/>
    <property type="evidence" value="ECO:0007669"/>
    <property type="project" value="UniProtKB-SubCell"/>
</dbReference>